<dbReference type="PANTHER" id="PTHR30086:SF20">
    <property type="entry name" value="ARGININE EXPORTER PROTEIN ARGO-RELATED"/>
    <property type="match status" value="1"/>
</dbReference>
<proteinExistence type="predicted"/>
<evidence type="ECO:0000256" key="5">
    <source>
        <dbReference type="ARBA" id="ARBA00023136"/>
    </source>
</evidence>
<feature type="transmembrane region" description="Helical" evidence="6">
    <location>
        <begin position="41"/>
        <end position="65"/>
    </location>
</feature>
<evidence type="ECO:0000313" key="8">
    <source>
        <dbReference type="Proteomes" id="UP000007127"/>
    </source>
</evidence>
<evidence type="ECO:0000256" key="6">
    <source>
        <dbReference type="SAM" id="Phobius"/>
    </source>
</evidence>
<gene>
    <name evidence="7" type="ORF">TH3_12000</name>
</gene>
<dbReference type="InterPro" id="IPR001123">
    <property type="entry name" value="LeuE-type"/>
</dbReference>
<feature type="transmembrane region" description="Helical" evidence="6">
    <location>
        <begin position="153"/>
        <end position="173"/>
    </location>
</feature>
<name>A0AB72UDZ2_9PROT</name>
<dbReference type="Pfam" id="PF01810">
    <property type="entry name" value="LysE"/>
    <property type="match status" value="1"/>
</dbReference>
<keyword evidence="2" id="KW-1003">Cell membrane</keyword>
<reference evidence="7 8" key="1">
    <citation type="journal article" date="2012" name="J. Bacteriol.">
        <title>Genome sequence of Thalassospira xiamenensis type strain M-5.</title>
        <authorList>
            <person name="Lai Q."/>
            <person name="Shao Z."/>
        </authorList>
    </citation>
    <scope>NUCLEOTIDE SEQUENCE [LARGE SCALE GENOMIC DNA]</scope>
    <source>
        <strain evidence="7 8">M-5</strain>
    </source>
</reference>
<keyword evidence="5 6" id="KW-0472">Membrane</keyword>
<feature type="transmembrane region" description="Helical" evidence="6">
    <location>
        <begin position="71"/>
        <end position="89"/>
    </location>
</feature>
<comment type="subcellular location">
    <subcellularLocation>
        <location evidence="1">Cell membrane</location>
        <topology evidence="1">Multi-pass membrane protein</topology>
    </subcellularLocation>
</comment>
<keyword evidence="3 6" id="KW-0812">Transmembrane</keyword>
<evidence type="ECO:0000256" key="2">
    <source>
        <dbReference type="ARBA" id="ARBA00022475"/>
    </source>
</evidence>
<dbReference type="PANTHER" id="PTHR30086">
    <property type="entry name" value="ARGININE EXPORTER PROTEIN ARGO"/>
    <property type="match status" value="1"/>
</dbReference>
<sequence length="204" mass="22192">MLEISSLIIFAGALLVASGSPGPSVAALVARVLARGYRDILPFLVALWIGELIWLSFAVLGLSAIANSFHLLFTIIKYVGVAYLLYLAWKMWHASVDVDAETIPDTKSGVRMFIAGMTVTMGNPKIMLFYMALVPTVIDLASVSLFGWFELSVALMVVLVAVDLTWVFMASRLRHLIRSRRAMKIANRTSATVMVGAAVAIASR</sequence>
<keyword evidence="4 6" id="KW-1133">Transmembrane helix</keyword>
<dbReference type="AlphaFoldDB" id="A0AB72UDZ2"/>
<dbReference type="GeneID" id="31928076"/>
<dbReference type="GO" id="GO:0005886">
    <property type="term" value="C:plasma membrane"/>
    <property type="evidence" value="ECO:0007669"/>
    <property type="project" value="UniProtKB-SubCell"/>
</dbReference>
<evidence type="ECO:0000256" key="4">
    <source>
        <dbReference type="ARBA" id="ARBA00022989"/>
    </source>
</evidence>
<feature type="transmembrane region" description="Helical" evidence="6">
    <location>
        <begin position="6"/>
        <end position="29"/>
    </location>
</feature>
<organism evidence="7 8">
    <name type="scientific">Thalassospira xiamenensis M-5 = DSM 17429</name>
    <dbReference type="NCBI Taxonomy" id="1123366"/>
    <lineage>
        <taxon>Bacteria</taxon>
        <taxon>Pseudomonadati</taxon>
        <taxon>Pseudomonadota</taxon>
        <taxon>Alphaproteobacteria</taxon>
        <taxon>Rhodospirillales</taxon>
        <taxon>Thalassospiraceae</taxon>
        <taxon>Thalassospira</taxon>
    </lineage>
</organism>
<dbReference type="Proteomes" id="UP000007127">
    <property type="component" value="Chromosome"/>
</dbReference>
<dbReference type="KEGG" id="txi:TH3_12000"/>
<dbReference type="RefSeq" id="WP_007090291.1">
    <property type="nucleotide sequence ID" value="NZ_CP004388.1"/>
</dbReference>
<evidence type="ECO:0000313" key="7">
    <source>
        <dbReference type="EMBL" id="AJD52516.1"/>
    </source>
</evidence>
<evidence type="ECO:0000256" key="3">
    <source>
        <dbReference type="ARBA" id="ARBA00022692"/>
    </source>
</evidence>
<accession>A0AB72UDZ2</accession>
<protein>
    <submittedName>
        <fullName evidence="7">Threonine efflux protein</fullName>
    </submittedName>
</protein>
<dbReference type="EMBL" id="CP004388">
    <property type="protein sequence ID" value="AJD52516.1"/>
    <property type="molecule type" value="Genomic_DNA"/>
</dbReference>
<evidence type="ECO:0000256" key="1">
    <source>
        <dbReference type="ARBA" id="ARBA00004651"/>
    </source>
</evidence>
<dbReference type="GO" id="GO:0015171">
    <property type="term" value="F:amino acid transmembrane transporter activity"/>
    <property type="evidence" value="ECO:0007669"/>
    <property type="project" value="TreeGrafter"/>
</dbReference>